<protein>
    <recommendedName>
        <fullName evidence="3">Heparin-sulfate lyase N-terminal domain-containing protein</fullName>
    </recommendedName>
</protein>
<dbReference type="RefSeq" id="WP_160629793.1">
    <property type="nucleotide sequence ID" value="NZ_CP047593.1"/>
</dbReference>
<accession>A0A6P1M779</accession>
<dbReference type="Proteomes" id="UP000464954">
    <property type="component" value="Chromosome"/>
</dbReference>
<gene>
    <name evidence="1" type="ORF">GT409_14615</name>
</gene>
<sequence length="658" mass="73714">MMKSNMYDNRLTDLAKKSRQSCNPVQKTAIAGLALFGLLIVSSPAEAIQQVLEQTAARQERVLRSLLSNPYPPKNSSGGPGLWYYENFALAAYGLNEKTEEADAGLLTLQRDLFPAANAHFEAGAMHWHAYLQERIYWLYSSRSKHHPGRMSVAAENAILDMLWEWAAPVCRRELADTEKVWWMWGSENHHLMAWVSFWGAAQIFEAHPDYKDRPYADGTKPAQMAAAFDTYFKEWIRERASKGLLVEVASPTYSKYTLNTLYNLCDFADDPVLKKRADMLLNVYWADWAIEQIDGVRGGSRHRCYTGRASVEQSGGAEAAWFHFGVGVEASKHPGTICAATTFWRPHPLVTELALGAEDRGEYAVVSRRPGLAEQGEPQNYIEDPSHPLYEARGINRLEPQGGGLTRTSWCTPDFVAGMSVIEARPQSDWWAASAQNRWNGVIFAGHPTARVFTQRVKPDKARKSVYNSEWGVQNKGVMILQRLKTSDATGQMIWFDHSLKLVEKDGWVFVEAPQAYCAVRIVKGGGEWKADSVKQRRDGKGKDGMGKWLVLNNEFSPVIIETVRKKYFADFSSFQSAIMANEFSWEGQIVSYRSAFYNTVLTLPVDAGASPTVDGALVCFAPGFVYKSPYLNGKFGSGIVTIQKGESLLTLDFNEE</sequence>
<proteinExistence type="predicted"/>
<evidence type="ECO:0000313" key="1">
    <source>
        <dbReference type="EMBL" id="QHI70619.1"/>
    </source>
</evidence>
<organism evidence="1 2">
    <name type="scientific">Tichowtungia aerotolerans</name>
    <dbReference type="NCBI Taxonomy" id="2697043"/>
    <lineage>
        <taxon>Bacteria</taxon>
        <taxon>Pseudomonadati</taxon>
        <taxon>Kiritimatiellota</taxon>
        <taxon>Tichowtungiia</taxon>
        <taxon>Tichowtungiales</taxon>
        <taxon>Tichowtungiaceae</taxon>
        <taxon>Tichowtungia</taxon>
    </lineage>
</organism>
<dbReference type="EMBL" id="CP047593">
    <property type="protein sequence ID" value="QHI70619.1"/>
    <property type="molecule type" value="Genomic_DNA"/>
</dbReference>
<reference evidence="1 2" key="1">
    <citation type="submission" date="2020-01" db="EMBL/GenBank/DDBJ databases">
        <title>Ponticoccus aerotolerans gen. nov., sp. nov., an anaerobic bacterium and proposal of Ponticoccusceae fam. nov., Ponticoccusles ord. nov. and Ponticoccuse classis nov. in the phylum Kiritimatiellaeota.</title>
        <authorList>
            <person name="Zhou L.Y."/>
            <person name="Du Z.J."/>
        </authorList>
    </citation>
    <scope>NUCLEOTIDE SEQUENCE [LARGE SCALE GENOMIC DNA]</scope>
    <source>
        <strain evidence="1 2">S-5007</strain>
    </source>
</reference>
<name>A0A6P1M779_9BACT</name>
<evidence type="ECO:0000313" key="2">
    <source>
        <dbReference type="Proteomes" id="UP000464954"/>
    </source>
</evidence>
<dbReference type="AlphaFoldDB" id="A0A6P1M779"/>
<evidence type="ECO:0008006" key="3">
    <source>
        <dbReference type="Google" id="ProtNLM"/>
    </source>
</evidence>
<dbReference type="KEGG" id="taer:GT409_14615"/>
<keyword evidence="2" id="KW-1185">Reference proteome</keyword>